<dbReference type="EMBL" id="BK032647">
    <property type="protein sequence ID" value="DAF53122.1"/>
    <property type="molecule type" value="Genomic_DNA"/>
</dbReference>
<name>A0A8S5SRB6_9CAUD</name>
<organism evidence="1">
    <name type="scientific">Siphoviridae sp. ctLdn10</name>
    <dbReference type="NCBI Taxonomy" id="2827847"/>
    <lineage>
        <taxon>Viruses</taxon>
        <taxon>Duplodnaviria</taxon>
        <taxon>Heunggongvirae</taxon>
        <taxon>Uroviricota</taxon>
        <taxon>Caudoviricetes</taxon>
    </lineage>
</organism>
<evidence type="ECO:0000313" key="1">
    <source>
        <dbReference type="EMBL" id="DAF53122.1"/>
    </source>
</evidence>
<protein>
    <submittedName>
        <fullName evidence="1">Uncharacterized protein</fullName>
    </submittedName>
</protein>
<sequence length="29" mass="3282">MPITFMNNKTPQEQTKVFAPSRALVAYVV</sequence>
<proteinExistence type="predicted"/>
<accession>A0A8S5SRB6</accession>
<reference evidence="1" key="1">
    <citation type="journal article" date="2021" name="Proc. Natl. Acad. Sci. U.S.A.">
        <title>A Catalog of Tens of Thousands of Viruses from Human Metagenomes Reveals Hidden Associations with Chronic Diseases.</title>
        <authorList>
            <person name="Tisza M.J."/>
            <person name="Buck C.B."/>
        </authorList>
    </citation>
    <scope>NUCLEOTIDE SEQUENCE</scope>
    <source>
        <strain evidence="1">CtLdn10</strain>
    </source>
</reference>